<sequence length="168" mass="19586">MKIKIALVLLFFLTSKVYSQFNENKQSYYNPIENKTYQTEHGFKTYQDGKEINNASRGEKETKLEKVILLSSNADFEGSVSTKDISEVVSKTDKIFNDLFKNSKKSGKIMVQFELNTKKNDIQFAVMDDLDLDIMKIFEKKVNKEKYPKSKNNSIKFQLIYKVNSYND</sequence>
<name>A0ABS1FUG9_9FLAO</name>
<dbReference type="RefSeq" id="WP_200245362.1">
    <property type="nucleotide sequence ID" value="NZ_JAENHK010000008.1"/>
</dbReference>
<evidence type="ECO:0000313" key="2">
    <source>
        <dbReference type="EMBL" id="MBK1896008.1"/>
    </source>
</evidence>
<evidence type="ECO:0000313" key="3">
    <source>
        <dbReference type="Proteomes" id="UP000628669"/>
    </source>
</evidence>
<reference evidence="3" key="1">
    <citation type="submission" date="2021-01" db="EMBL/GenBank/DDBJ databases">
        <title>Genome public.</title>
        <authorList>
            <person name="Liu C."/>
            <person name="Sun Q."/>
        </authorList>
    </citation>
    <scope>NUCLEOTIDE SEQUENCE [LARGE SCALE GENOMIC DNA]</scope>
    <source>
        <strain evidence="3">YIM B02567</strain>
    </source>
</reference>
<proteinExistence type="predicted"/>
<accession>A0ABS1FUG9</accession>
<organism evidence="2 3">
    <name type="scientific">Chryseobacterium paridis</name>
    <dbReference type="NCBI Taxonomy" id="2800328"/>
    <lineage>
        <taxon>Bacteria</taxon>
        <taxon>Pseudomonadati</taxon>
        <taxon>Bacteroidota</taxon>
        <taxon>Flavobacteriia</taxon>
        <taxon>Flavobacteriales</taxon>
        <taxon>Weeksellaceae</taxon>
        <taxon>Chryseobacterium group</taxon>
        <taxon>Chryseobacterium</taxon>
    </lineage>
</organism>
<gene>
    <name evidence="2" type="ORF">JHL15_09615</name>
</gene>
<comment type="caution">
    <text evidence="2">The sequence shown here is derived from an EMBL/GenBank/DDBJ whole genome shotgun (WGS) entry which is preliminary data.</text>
</comment>
<keyword evidence="3" id="KW-1185">Reference proteome</keyword>
<keyword evidence="1" id="KW-0732">Signal</keyword>
<feature type="signal peptide" evidence="1">
    <location>
        <begin position="1"/>
        <end position="19"/>
    </location>
</feature>
<dbReference type="EMBL" id="JAENHK010000008">
    <property type="protein sequence ID" value="MBK1896008.1"/>
    <property type="molecule type" value="Genomic_DNA"/>
</dbReference>
<protein>
    <recommendedName>
        <fullName evidence="4">TonB C-terminal domain-containing protein</fullName>
    </recommendedName>
</protein>
<evidence type="ECO:0008006" key="4">
    <source>
        <dbReference type="Google" id="ProtNLM"/>
    </source>
</evidence>
<dbReference type="Proteomes" id="UP000628669">
    <property type="component" value="Unassembled WGS sequence"/>
</dbReference>
<feature type="chain" id="PRO_5046150827" description="TonB C-terminal domain-containing protein" evidence="1">
    <location>
        <begin position="20"/>
        <end position="168"/>
    </location>
</feature>
<evidence type="ECO:0000256" key="1">
    <source>
        <dbReference type="SAM" id="SignalP"/>
    </source>
</evidence>